<dbReference type="AlphaFoldDB" id="A0A4C1XZZ1"/>
<sequence>MAKRHECADPCNGLASRLPFTGLHVACTLFMMSILKSTLFLVLDYEGLKNRYDWELLTTQPEVLCVTRSV</sequence>
<accession>A0A4C1XZZ1</accession>
<name>A0A4C1XZZ1_EUMVA</name>
<evidence type="ECO:0000256" key="1">
    <source>
        <dbReference type="SAM" id="Phobius"/>
    </source>
</evidence>
<evidence type="ECO:0000313" key="2">
    <source>
        <dbReference type="EMBL" id="GBP68800.1"/>
    </source>
</evidence>
<keyword evidence="3" id="KW-1185">Reference proteome</keyword>
<feature type="transmembrane region" description="Helical" evidence="1">
    <location>
        <begin position="23"/>
        <end position="43"/>
    </location>
</feature>
<keyword evidence="1" id="KW-0472">Membrane</keyword>
<keyword evidence="1" id="KW-0812">Transmembrane</keyword>
<comment type="caution">
    <text evidence="2">The sequence shown here is derived from an EMBL/GenBank/DDBJ whole genome shotgun (WGS) entry which is preliminary data.</text>
</comment>
<dbReference type="EMBL" id="BGZK01001024">
    <property type="protein sequence ID" value="GBP68800.1"/>
    <property type="molecule type" value="Genomic_DNA"/>
</dbReference>
<gene>
    <name evidence="2" type="ORF">EVAR_36562_1</name>
</gene>
<reference evidence="2 3" key="1">
    <citation type="journal article" date="2019" name="Commun. Biol.">
        <title>The bagworm genome reveals a unique fibroin gene that provides high tensile strength.</title>
        <authorList>
            <person name="Kono N."/>
            <person name="Nakamura H."/>
            <person name="Ohtoshi R."/>
            <person name="Tomita M."/>
            <person name="Numata K."/>
            <person name="Arakawa K."/>
        </authorList>
    </citation>
    <scope>NUCLEOTIDE SEQUENCE [LARGE SCALE GENOMIC DNA]</scope>
</reference>
<organism evidence="2 3">
    <name type="scientific">Eumeta variegata</name>
    <name type="common">Bagworm moth</name>
    <name type="synonym">Eumeta japonica</name>
    <dbReference type="NCBI Taxonomy" id="151549"/>
    <lineage>
        <taxon>Eukaryota</taxon>
        <taxon>Metazoa</taxon>
        <taxon>Ecdysozoa</taxon>
        <taxon>Arthropoda</taxon>
        <taxon>Hexapoda</taxon>
        <taxon>Insecta</taxon>
        <taxon>Pterygota</taxon>
        <taxon>Neoptera</taxon>
        <taxon>Endopterygota</taxon>
        <taxon>Lepidoptera</taxon>
        <taxon>Glossata</taxon>
        <taxon>Ditrysia</taxon>
        <taxon>Tineoidea</taxon>
        <taxon>Psychidae</taxon>
        <taxon>Oiketicinae</taxon>
        <taxon>Eumeta</taxon>
    </lineage>
</organism>
<evidence type="ECO:0000313" key="3">
    <source>
        <dbReference type="Proteomes" id="UP000299102"/>
    </source>
</evidence>
<proteinExistence type="predicted"/>
<dbReference type="Proteomes" id="UP000299102">
    <property type="component" value="Unassembled WGS sequence"/>
</dbReference>
<keyword evidence="1" id="KW-1133">Transmembrane helix</keyword>
<protein>
    <submittedName>
        <fullName evidence="2">Uncharacterized protein</fullName>
    </submittedName>
</protein>